<dbReference type="SUPFAM" id="SSF53850">
    <property type="entry name" value="Periplasmic binding protein-like II"/>
    <property type="match status" value="1"/>
</dbReference>
<evidence type="ECO:0000256" key="1">
    <source>
        <dbReference type="SAM" id="MobiDB-lite"/>
    </source>
</evidence>
<evidence type="ECO:0000313" key="4">
    <source>
        <dbReference type="Proteomes" id="UP000306509"/>
    </source>
</evidence>
<feature type="signal peptide" evidence="2">
    <location>
        <begin position="1"/>
        <end position="22"/>
    </location>
</feature>
<evidence type="ECO:0000256" key="2">
    <source>
        <dbReference type="SAM" id="SignalP"/>
    </source>
</evidence>
<accession>A0A4U8QA10</accession>
<name>A0A4U8QA10_9FIRM</name>
<dbReference type="Gene3D" id="3.40.190.10">
    <property type="entry name" value="Periplasmic binding protein-like II"/>
    <property type="match status" value="2"/>
</dbReference>
<sequence length="478" mass="51455" precursor="true">MKIRKVTALLLAAAMAAGSIMGCGGSETKTTEASKATDAATEAKTEAPGDAAKDTETEAASKEEGSEASTTAAKADGEWEYKEADLTMLIDTDMTLAGIEAVCNLAKEKLGITVEIETRAGGADGDNIVKTRLASGDMADLCGYNSGSLLAALNPAEYFIDISGEEWASKLDDTYKASVTVENGVYGVPAASTQAGAILYNKELYEKYNLEIPKTWDEFKKNCDVLKEAGETALIGTFADSWTSQVLYLGDHYNVQANEPNFAKDFEAGTAKYATTPAALRSFEKLADTTQYYNSDYLATTYDDGCDMIVNGEGAHWIILTQALSNIYELYGEDVNKVGVFAVPGDDANDNGLTVWMPTSWYGNKNSDKVDDIKRFMEFYISDEALDAYTSAILPDGPYCVKGYELPDNAYDAVKQEQAYFDAGKTSTALEFQTAVKGSNCPAICQECGSGQTTAEEAAKAYDEDCLKQAVQLGLDWK</sequence>
<dbReference type="Pfam" id="PF01547">
    <property type="entry name" value="SBP_bac_1"/>
    <property type="match status" value="1"/>
</dbReference>
<dbReference type="InterPro" id="IPR006059">
    <property type="entry name" value="SBP"/>
</dbReference>
<feature type="compositionally biased region" description="Basic and acidic residues" evidence="1">
    <location>
        <begin position="41"/>
        <end position="65"/>
    </location>
</feature>
<protein>
    <submittedName>
        <fullName evidence="3">Multiple sugar-binding protein</fullName>
    </submittedName>
</protein>
<dbReference type="PANTHER" id="PTHR43649">
    <property type="entry name" value="ARABINOSE-BINDING PROTEIN-RELATED"/>
    <property type="match status" value="1"/>
</dbReference>
<comment type="caution">
    <text evidence="3">The sequence shown here is derived from an EMBL/GenBank/DDBJ whole genome shotgun (WGS) entry which is preliminary data.</text>
</comment>
<dbReference type="PROSITE" id="PS51257">
    <property type="entry name" value="PROKAR_LIPOPROTEIN"/>
    <property type="match status" value="1"/>
</dbReference>
<dbReference type="AlphaFoldDB" id="A0A4U8QA10"/>
<feature type="chain" id="PRO_5039160615" evidence="2">
    <location>
        <begin position="23"/>
        <end position="478"/>
    </location>
</feature>
<reference evidence="3 4" key="1">
    <citation type="journal article" date="2019" name="Anaerobe">
        <title>Detection of Robinsoniella peoriensis in multiple bone samples of a trauma patient.</title>
        <authorList>
            <person name="Schrottner P."/>
            <person name="Hartwich K."/>
            <person name="Bunk B."/>
            <person name="Schober I."/>
            <person name="Helbig S."/>
            <person name="Rudolph W.W."/>
            <person name="Gunzer F."/>
        </authorList>
    </citation>
    <scope>NUCLEOTIDE SEQUENCE [LARGE SCALE GENOMIC DNA]</scope>
    <source>
        <strain evidence="3 4">DSM 106044</strain>
    </source>
</reference>
<feature type="region of interest" description="Disordered" evidence="1">
    <location>
        <begin position="23"/>
        <end position="76"/>
    </location>
</feature>
<gene>
    <name evidence="3" type="primary">msmE_11</name>
    <name evidence="3" type="ORF">DSM106044_01837</name>
</gene>
<dbReference type="EMBL" id="QGQD01000042">
    <property type="protein sequence ID" value="TLD01284.1"/>
    <property type="molecule type" value="Genomic_DNA"/>
</dbReference>
<dbReference type="RefSeq" id="WP_027296749.1">
    <property type="nucleotide sequence ID" value="NZ_CAUSDN010000106.1"/>
</dbReference>
<organism evidence="3 4">
    <name type="scientific">Robinsoniella peoriensis</name>
    <dbReference type="NCBI Taxonomy" id="180332"/>
    <lineage>
        <taxon>Bacteria</taxon>
        <taxon>Bacillati</taxon>
        <taxon>Bacillota</taxon>
        <taxon>Clostridia</taxon>
        <taxon>Lachnospirales</taxon>
        <taxon>Lachnospiraceae</taxon>
        <taxon>Robinsoniella</taxon>
    </lineage>
</organism>
<dbReference type="Proteomes" id="UP000306509">
    <property type="component" value="Unassembled WGS sequence"/>
</dbReference>
<evidence type="ECO:0000313" key="3">
    <source>
        <dbReference type="EMBL" id="TLD01284.1"/>
    </source>
</evidence>
<keyword evidence="4" id="KW-1185">Reference proteome</keyword>
<feature type="compositionally biased region" description="Low complexity" evidence="1">
    <location>
        <begin position="27"/>
        <end position="40"/>
    </location>
</feature>
<dbReference type="InterPro" id="IPR050490">
    <property type="entry name" value="Bact_solute-bd_prot1"/>
</dbReference>
<keyword evidence="2" id="KW-0732">Signal</keyword>
<dbReference type="STRING" id="180332.GCA_000797495_02035"/>
<proteinExistence type="predicted"/>